<dbReference type="GO" id="GO:0055037">
    <property type="term" value="C:recycling endosome"/>
    <property type="evidence" value="ECO:0007669"/>
    <property type="project" value="TreeGrafter"/>
</dbReference>
<dbReference type="Proteomes" id="UP000322000">
    <property type="component" value="Chromosome 15"/>
</dbReference>
<dbReference type="InterPro" id="IPR040362">
    <property type="entry name" value="RELCH"/>
</dbReference>
<dbReference type="Gene3D" id="1.25.10.10">
    <property type="entry name" value="Leucine-rich Repeat Variant"/>
    <property type="match status" value="2"/>
</dbReference>
<dbReference type="AlphaFoldDB" id="A0A7E5WCG4"/>
<dbReference type="PANTHER" id="PTHR32059">
    <property type="entry name" value="RAB11-BINDING PROTEIN RELCH"/>
    <property type="match status" value="1"/>
</dbReference>
<dbReference type="InterPro" id="IPR006594">
    <property type="entry name" value="LisH"/>
</dbReference>
<sequence>MNPYKDIEESSFAASPHLAYEDIATKLLKDHYFLTALELHTELVESGRELPQLREFFSNPGNFEQHVSRASEFSSMHRTPSQATLDSLDTARYSEDGGGDRGGSGGDVAVLEFELRKARETINSLRANLTQFADGESTIDKSSKELFDQRSLKPHEKRALNFLINEYLLLQDYKLTSITFSDENPDQEFEDWDDVGLNMPRPVGLVSLFRGNTSHLSVPKADASTETEWPYAEANSQTEIEEGNVCVSCQTSIEHETDWSHELLIQAEEIDLLKQKVIALETEKLNFQKLYDAAIVSLNSLTSPASDNKVLDLNIPEDKLLSVQRVEQSLEAKPITCTAAENHYGSGNSTHSATPEQFEMIDSDKNSAITRKGSNISSFEAGAVGEGSARGSPLRRGSVTTLDDTLSINDAGEWTRLHYDYNTIETNSKEMWIDSGIPNSLKVSILNWCCETLNVNEPLANDLLAELVSSDKPITLPGLLTLVADTLPRILPHTLVARRSEAAALVAGAAALLPAGPRRARALHALLTLVKRPDPPDTRAICEATCLVVKWGGSGEVLSSIAELMASRSVERRVLASQVCMAIAPYVPIELCTSLLLSLVVLMCESNELEIRTLGLKSACLICPVAEHKYNQLESLMFNFLKDPVDKCVKDTVNIFVPVLARSALIAGKFSTDLCSRIMSNLTKASEENEWKTVLLYLEVMRVLVLAKLAYVVNVQIVRDVTHNNCDMQTVNLQEVPLEEQEYFIDLQCYVETNVDAKVLLVTMNNLIKEKPDVRWAELSWYISTVKQIIEVITNCKVLNHTAIYELLISLVNSYVENFGPTFTLHILKPIFTEIVTELEHKMEKLHSVNAESVILVGIYLVIILPALEDKIQHGEFLQKWIMYSSIRGLPVKIFSVPLKWVAEHTQDSLDFYLQHLREFAASSCESPSGSTVRVYIASLITELSNATELSEKCIERQMLPAVMALLHDEDVSVREEAISSWGSVTRSCVIRALACEAQCWAPVEDMLAAAPAPREAARTAEALALLVLPTVDNHAVSEKAVSLLCTLSRACVSREGLAALTPGLQLAVHHCRHHPALLPALRKLEEAVQVPPLSQYKAAIEALIHNVAGPASNSDVTREPPPRPNTNLQAAQEVGRRVTQMFQQKTNMNLQNIFKKKT</sequence>
<evidence type="ECO:0000313" key="2">
    <source>
        <dbReference type="Proteomes" id="UP000322000"/>
    </source>
</evidence>
<dbReference type="KEGG" id="tnl:113501407"/>
<name>A0A7E5WCG4_TRINI</name>
<dbReference type="GO" id="GO:0005802">
    <property type="term" value="C:trans-Golgi network"/>
    <property type="evidence" value="ECO:0007669"/>
    <property type="project" value="InterPro"/>
</dbReference>
<feature type="region of interest" description="Disordered" evidence="1">
    <location>
        <begin position="71"/>
        <end position="105"/>
    </location>
</feature>
<dbReference type="GeneID" id="113501407"/>
<gene>
    <name evidence="3" type="primary">LOC113501407</name>
</gene>
<dbReference type="SUPFAM" id="SSF48371">
    <property type="entry name" value="ARM repeat"/>
    <property type="match status" value="1"/>
</dbReference>
<dbReference type="GO" id="GO:0032367">
    <property type="term" value="P:intracellular cholesterol transport"/>
    <property type="evidence" value="ECO:0007669"/>
    <property type="project" value="InterPro"/>
</dbReference>
<keyword evidence="2" id="KW-1185">Reference proteome</keyword>
<protein>
    <submittedName>
        <fullName evidence="3">RAB11-binding protein RELCH-like</fullName>
    </submittedName>
</protein>
<organism evidence="2 3">
    <name type="scientific">Trichoplusia ni</name>
    <name type="common">Cabbage looper</name>
    <dbReference type="NCBI Taxonomy" id="7111"/>
    <lineage>
        <taxon>Eukaryota</taxon>
        <taxon>Metazoa</taxon>
        <taxon>Ecdysozoa</taxon>
        <taxon>Arthropoda</taxon>
        <taxon>Hexapoda</taxon>
        <taxon>Insecta</taxon>
        <taxon>Pterygota</taxon>
        <taxon>Neoptera</taxon>
        <taxon>Endopterygota</taxon>
        <taxon>Lepidoptera</taxon>
        <taxon>Glossata</taxon>
        <taxon>Ditrysia</taxon>
        <taxon>Noctuoidea</taxon>
        <taxon>Noctuidae</taxon>
        <taxon>Plusiinae</taxon>
        <taxon>Trichoplusia</taxon>
    </lineage>
</organism>
<feature type="compositionally biased region" description="Polar residues" evidence="1">
    <location>
        <begin position="71"/>
        <end position="87"/>
    </location>
</feature>
<evidence type="ECO:0000256" key="1">
    <source>
        <dbReference type="SAM" id="MobiDB-lite"/>
    </source>
</evidence>
<evidence type="ECO:0000313" key="3">
    <source>
        <dbReference type="RefSeq" id="XP_026738339.1"/>
    </source>
</evidence>
<reference evidence="3" key="1">
    <citation type="submission" date="2025-08" db="UniProtKB">
        <authorList>
            <consortium name="RefSeq"/>
        </authorList>
    </citation>
    <scope>IDENTIFICATION</scope>
</reference>
<accession>A0A7E5WCG4</accession>
<dbReference type="InParanoid" id="A0A7E5WCG4"/>
<dbReference type="PROSITE" id="PS50896">
    <property type="entry name" value="LISH"/>
    <property type="match status" value="1"/>
</dbReference>
<dbReference type="InterPro" id="IPR016024">
    <property type="entry name" value="ARM-type_fold"/>
</dbReference>
<proteinExistence type="predicted"/>
<dbReference type="PANTHER" id="PTHR32059:SF0">
    <property type="entry name" value="RAB11-BINDING PROTEIN RELCH"/>
    <property type="match status" value="1"/>
</dbReference>
<dbReference type="RefSeq" id="XP_026738339.1">
    <property type="nucleotide sequence ID" value="XM_026882538.1"/>
</dbReference>
<dbReference type="OrthoDB" id="1695393at2759"/>
<dbReference type="InterPro" id="IPR011989">
    <property type="entry name" value="ARM-like"/>
</dbReference>